<evidence type="ECO:0000256" key="3">
    <source>
        <dbReference type="ARBA" id="ARBA00022475"/>
    </source>
</evidence>
<dbReference type="InterPro" id="IPR025713">
    <property type="entry name" value="MotB-like_N_dom"/>
</dbReference>
<evidence type="ECO:0000313" key="13">
    <source>
        <dbReference type="Proteomes" id="UP000037269"/>
    </source>
</evidence>
<dbReference type="SUPFAM" id="SSF103088">
    <property type="entry name" value="OmpA-like"/>
    <property type="match status" value="1"/>
</dbReference>
<keyword evidence="13" id="KW-1185">Reference proteome</keyword>
<dbReference type="STRING" id="47500.AF333_27500"/>
<keyword evidence="6 7" id="KW-0472">Membrane</keyword>
<keyword evidence="3" id="KW-1003">Cell membrane</keyword>
<dbReference type="OrthoDB" id="9815217at2"/>
<evidence type="ECO:0000313" key="14">
    <source>
        <dbReference type="Proteomes" id="UP000182836"/>
    </source>
</evidence>
<dbReference type="GO" id="GO:0005886">
    <property type="term" value="C:plasma membrane"/>
    <property type="evidence" value="ECO:0007669"/>
    <property type="project" value="UniProtKB-SubCell"/>
</dbReference>
<evidence type="ECO:0000256" key="1">
    <source>
        <dbReference type="ARBA" id="ARBA00004162"/>
    </source>
</evidence>
<gene>
    <name evidence="11" type="ORF">AF333_27500</name>
    <name evidence="12" type="ORF">SAMN04487909_114127</name>
</gene>
<dbReference type="Pfam" id="PF13677">
    <property type="entry name" value="MotB_plug"/>
    <property type="match status" value="1"/>
</dbReference>
<proteinExistence type="inferred from homology"/>
<feature type="domain" description="OmpA-like" evidence="10">
    <location>
        <begin position="122"/>
        <end position="243"/>
    </location>
</feature>
<dbReference type="Pfam" id="PF00691">
    <property type="entry name" value="OmpA"/>
    <property type="match status" value="1"/>
</dbReference>
<evidence type="ECO:0000313" key="12">
    <source>
        <dbReference type="EMBL" id="SDJ26446.1"/>
    </source>
</evidence>
<dbReference type="PATRIC" id="fig|47500.12.peg.484"/>
<organism evidence="11 13">
    <name type="scientific">Aneurinibacillus migulanus</name>
    <name type="common">Bacillus migulanus</name>
    <dbReference type="NCBI Taxonomy" id="47500"/>
    <lineage>
        <taxon>Bacteria</taxon>
        <taxon>Bacillati</taxon>
        <taxon>Bacillota</taxon>
        <taxon>Bacilli</taxon>
        <taxon>Bacillales</taxon>
        <taxon>Paenibacillaceae</taxon>
        <taxon>Aneurinibacillus group</taxon>
        <taxon>Aneurinibacillus</taxon>
    </lineage>
</organism>
<evidence type="ECO:0000313" key="11">
    <source>
        <dbReference type="EMBL" id="KON90783.1"/>
    </source>
</evidence>
<dbReference type="EMBL" id="FNED01000014">
    <property type="protein sequence ID" value="SDJ26446.1"/>
    <property type="molecule type" value="Genomic_DNA"/>
</dbReference>
<comment type="subcellular location">
    <subcellularLocation>
        <location evidence="1">Cell membrane</location>
        <topology evidence="1">Single-pass membrane protein</topology>
    </subcellularLocation>
</comment>
<dbReference type="InterPro" id="IPR036737">
    <property type="entry name" value="OmpA-like_sf"/>
</dbReference>
<evidence type="ECO:0000256" key="6">
    <source>
        <dbReference type="ARBA" id="ARBA00023136"/>
    </source>
</evidence>
<name>A0A0D1WIJ6_ANEMI</name>
<dbReference type="PANTHER" id="PTHR30329:SF21">
    <property type="entry name" value="LIPOPROTEIN YIAD-RELATED"/>
    <property type="match status" value="1"/>
</dbReference>
<evidence type="ECO:0000256" key="5">
    <source>
        <dbReference type="ARBA" id="ARBA00022989"/>
    </source>
</evidence>
<dbReference type="Proteomes" id="UP000182836">
    <property type="component" value="Unassembled WGS sequence"/>
</dbReference>
<dbReference type="InterPro" id="IPR006665">
    <property type="entry name" value="OmpA-like"/>
</dbReference>
<sequence length="256" mass="28667">MSRKKQKHDEHVNLERWLVSYADFVTLLFIVFLILFSMSAVDAQKFQALKESFSDITGSGSSLVMPAPGSTATPTTDKNTGKTKTKNAIAAEQERFEEIKEKMEQYTKSKGLDKSVMVNMDQNGINVTFTGAVLFANGDATLQPQAKKIIKDMFPFINSINNPLRIEGHTDNVPIRTAQYPSNWELSTARATNLVRYLSEEYKIKPERLSGAGYGEYHPIAPNDTLENRAKNRRVEIMILSSKAAEADAQKPQSKK</sequence>
<keyword evidence="4 9" id="KW-0812">Transmembrane</keyword>
<accession>A0A0D1WIJ6</accession>
<evidence type="ECO:0000256" key="2">
    <source>
        <dbReference type="ARBA" id="ARBA00008914"/>
    </source>
</evidence>
<dbReference type="EMBL" id="LGUG01000009">
    <property type="protein sequence ID" value="KON90783.1"/>
    <property type="molecule type" value="Genomic_DNA"/>
</dbReference>
<dbReference type="InterPro" id="IPR050330">
    <property type="entry name" value="Bact_OuterMem_StrucFunc"/>
</dbReference>
<dbReference type="AlphaFoldDB" id="A0A0D1WIJ6"/>
<reference evidence="12 14" key="2">
    <citation type="submission" date="2016-10" db="EMBL/GenBank/DDBJ databases">
        <authorList>
            <person name="de Groot N.N."/>
        </authorList>
    </citation>
    <scope>NUCLEOTIDE SEQUENCE [LARGE SCALE GENOMIC DNA]</scope>
    <source>
        <strain evidence="12 14">DSM 2895</strain>
    </source>
</reference>
<dbReference type="GeneID" id="42308877"/>
<dbReference type="PANTHER" id="PTHR30329">
    <property type="entry name" value="STATOR ELEMENT OF FLAGELLAR MOTOR COMPLEX"/>
    <property type="match status" value="1"/>
</dbReference>
<dbReference type="Gene3D" id="3.30.1330.60">
    <property type="entry name" value="OmpA-like domain"/>
    <property type="match status" value="1"/>
</dbReference>
<feature type="region of interest" description="Disordered" evidence="8">
    <location>
        <begin position="60"/>
        <end position="83"/>
    </location>
</feature>
<protein>
    <submittedName>
        <fullName evidence="12">Chemotaxis protein MotB</fullName>
    </submittedName>
</protein>
<evidence type="ECO:0000256" key="8">
    <source>
        <dbReference type="SAM" id="MobiDB-lite"/>
    </source>
</evidence>
<keyword evidence="5 9" id="KW-1133">Transmembrane helix</keyword>
<evidence type="ECO:0000259" key="10">
    <source>
        <dbReference type="PROSITE" id="PS51123"/>
    </source>
</evidence>
<evidence type="ECO:0000256" key="7">
    <source>
        <dbReference type="PROSITE-ProRule" id="PRU00473"/>
    </source>
</evidence>
<feature type="transmembrane region" description="Helical" evidence="9">
    <location>
        <begin position="21"/>
        <end position="41"/>
    </location>
</feature>
<evidence type="ECO:0000256" key="9">
    <source>
        <dbReference type="SAM" id="Phobius"/>
    </source>
</evidence>
<comment type="similarity">
    <text evidence="2">Belongs to the MotB family.</text>
</comment>
<evidence type="ECO:0000256" key="4">
    <source>
        <dbReference type="ARBA" id="ARBA00022692"/>
    </source>
</evidence>
<dbReference type="RefSeq" id="WP_043064313.1">
    <property type="nucleotide sequence ID" value="NZ_BJOA01000172.1"/>
</dbReference>
<reference evidence="11 13" key="1">
    <citation type="submission" date="2015-07" db="EMBL/GenBank/DDBJ databases">
        <title>Fjat-14205 dsm 2895.</title>
        <authorList>
            <person name="Liu B."/>
            <person name="Wang J."/>
            <person name="Zhu Y."/>
            <person name="Liu G."/>
            <person name="Chen Q."/>
            <person name="Chen Z."/>
            <person name="Lan J."/>
            <person name="Che J."/>
            <person name="Ge C."/>
            <person name="Shi H."/>
            <person name="Pan Z."/>
            <person name="Liu X."/>
        </authorList>
    </citation>
    <scope>NUCLEOTIDE SEQUENCE [LARGE SCALE GENOMIC DNA]</scope>
    <source>
        <strain evidence="11 13">DSM 2895</strain>
    </source>
</reference>
<dbReference type="CDD" id="cd07185">
    <property type="entry name" value="OmpA_C-like"/>
    <property type="match status" value="1"/>
</dbReference>
<dbReference type="Proteomes" id="UP000037269">
    <property type="component" value="Unassembled WGS sequence"/>
</dbReference>
<dbReference type="PROSITE" id="PS51123">
    <property type="entry name" value="OMPA_2"/>
    <property type="match status" value="1"/>
</dbReference>